<feature type="transmembrane region" description="Helical" evidence="8">
    <location>
        <begin position="144"/>
        <end position="167"/>
    </location>
</feature>
<evidence type="ECO:0000256" key="6">
    <source>
        <dbReference type="SAM" id="Coils"/>
    </source>
</evidence>
<feature type="transmembrane region" description="Helical" evidence="8">
    <location>
        <begin position="87"/>
        <end position="106"/>
    </location>
</feature>
<dbReference type="Gene3D" id="1.20.1250.20">
    <property type="entry name" value="MFS general substrate transporter like domains"/>
    <property type="match status" value="2"/>
</dbReference>
<keyword evidence="6" id="KW-0175">Coiled coil</keyword>
<feature type="coiled-coil region" evidence="6">
    <location>
        <begin position="324"/>
        <end position="351"/>
    </location>
</feature>
<keyword evidence="11" id="KW-1185">Reference proteome</keyword>
<dbReference type="GO" id="GO:0022857">
    <property type="term" value="F:transmembrane transporter activity"/>
    <property type="evidence" value="ECO:0007669"/>
    <property type="project" value="InterPro"/>
</dbReference>
<evidence type="ECO:0000256" key="4">
    <source>
        <dbReference type="ARBA" id="ARBA00022989"/>
    </source>
</evidence>
<dbReference type="eggNOG" id="KOG2615">
    <property type="taxonomic scope" value="Eukaryota"/>
</dbReference>
<dbReference type="InParanoid" id="F0ZQN6"/>
<dbReference type="OrthoDB" id="419616at2759"/>
<dbReference type="PANTHER" id="PTHR23504:SF15">
    <property type="entry name" value="MAJOR FACILITATOR SUPERFAMILY (MFS) PROFILE DOMAIN-CONTAINING PROTEIN"/>
    <property type="match status" value="1"/>
</dbReference>
<evidence type="ECO:0000256" key="1">
    <source>
        <dbReference type="ARBA" id="ARBA00004141"/>
    </source>
</evidence>
<feature type="transmembrane region" description="Helical" evidence="8">
    <location>
        <begin position="504"/>
        <end position="524"/>
    </location>
</feature>
<feature type="transmembrane region" description="Helical" evidence="8">
    <location>
        <begin position="56"/>
        <end position="75"/>
    </location>
</feature>
<dbReference type="InterPro" id="IPR020846">
    <property type="entry name" value="MFS_dom"/>
</dbReference>
<dbReference type="GO" id="GO:0016020">
    <property type="term" value="C:membrane"/>
    <property type="evidence" value="ECO:0007669"/>
    <property type="project" value="UniProtKB-SubCell"/>
</dbReference>
<feature type="transmembrane region" description="Helical" evidence="8">
    <location>
        <begin position="615"/>
        <end position="636"/>
    </location>
</feature>
<dbReference type="InterPro" id="IPR011701">
    <property type="entry name" value="MFS"/>
</dbReference>
<organism evidence="10 11">
    <name type="scientific">Dictyostelium purpureum</name>
    <name type="common">Slime mold</name>
    <dbReference type="NCBI Taxonomy" id="5786"/>
    <lineage>
        <taxon>Eukaryota</taxon>
        <taxon>Amoebozoa</taxon>
        <taxon>Evosea</taxon>
        <taxon>Eumycetozoa</taxon>
        <taxon>Dictyostelia</taxon>
        <taxon>Dictyosteliales</taxon>
        <taxon>Dictyosteliaceae</taxon>
        <taxon>Dictyostelium</taxon>
    </lineage>
</organism>
<keyword evidence="5 8" id="KW-0472">Membrane</keyword>
<evidence type="ECO:0000256" key="7">
    <source>
        <dbReference type="SAM" id="MobiDB-lite"/>
    </source>
</evidence>
<dbReference type="RefSeq" id="XP_003289730.1">
    <property type="nucleotide sequence ID" value="XM_003289682.1"/>
</dbReference>
<protein>
    <recommendedName>
        <fullName evidence="9">Major facilitator superfamily (MFS) profile domain-containing protein</fullName>
    </recommendedName>
</protein>
<evidence type="ECO:0000256" key="2">
    <source>
        <dbReference type="ARBA" id="ARBA00022448"/>
    </source>
</evidence>
<feature type="region of interest" description="Disordered" evidence="7">
    <location>
        <begin position="277"/>
        <end position="301"/>
    </location>
</feature>
<feature type="transmembrane region" description="Helical" evidence="8">
    <location>
        <begin position="20"/>
        <end position="44"/>
    </location>
</feature>
<keyword evidence="4 8" id="KW-1133">Transmembrane helix</keyword>
<keyword evidence="3 8" id="KW-0812">Transmembrane</keyword>
<feature type="transmembrane region" description="Helical" evidence="8">
    <location>
        <begin position="544"/>
        <end position="570"/>
    </location>
</feature>
<gene>
    <name evidence="10" type="ORF">DICPUDRAFT_88644</name>
</gene>
<feature type="transmembrane region" description="Helical" evidence="8">
    <location>
        <begin position="436"/>
        <end position="454"/>
    </location>
</feature>
<feature type="transmembrane region" description="Helical" evidence="8">
    <location>
        <begin position="112"/>
        <end position="132"/>
    </location>
</feature>
<feature type="compositionally biased region" description="Basic and acidic residues" evidence="7">
    <location>
        <begin position="290"/>
        <end position="300"/>
    </location>
</feature>
<evidence type="ECO:0000259" key="9">
    <source>
        <dbReference type="PROSITE" id="PS50850"/>
    </source>
</evidence>
<dbReference type="PANTHER" id="PTHR23504">
    <property type="entry name" value="MAJOR FACILITATOR SUPERFAMILY DOMAIN-CONTAINING PROTEIN 10"/>
    <property type="match status" value="1"/>
</dbReference>
<dbReference type="PROSITE" id="PS50850">
    <property type="entry name" value="MFS"/>
    <property type="match status" value="1"/>
</dbReference>
<dbReference type="InterPro" id="IPR036259">
    <property type="entry name" value="MFS_trans_sf"/>
</dbReference>
<keyword evidence="2" id="KW-0813">Transport</keyword>
<dbReference type="OMA" id="AWWACGI"/>
<dbReference type="InterPro" id="IPR001958">
    <property type="entry name" value="Tet-R_TetA/multi-R_MdtG-like"/>
</dbReference>
<accession>F0ZQN6</accession>
<feature type="transmembrane region" description="Helical" evidence="8">
    <location>
        <begin position="187"/>
        <end position="210"/>
    </location>
</feature>
<sequence length="665" mass="73307">MESNKSDKTPMPWKKLIGAYVLLLCEAITTTSFFSYISPFIIFLGVTDKKEEVGFYGGYIASCFSLAQFLSSFFWGKMSDRFGRKPILIIGSVGSVISVLGVGISWSLPVLIASRSINGLLNGNIGVIKTYIGETTTKSNQIEAFGWIGLTWGLGAILGPTLGGLLADPVKNYPSVFGNSKLLIKHPYILPNILIAIITSIGCAFTYFFMNETLNVNKSKSISMSNLSSKTKFTALKGDDGDELKDQTDDSTGKRLDLATGRFEEDIDEREMARLNSSMSDRLHQSSSEYKIHQQEERESTTSVIMVDENNGMVDENESEVLKRNLLDNTNDGANDQLKNEDEEYDLAREKANFEDISLEEQNGKGFLKKSYTLFKNKLFKSASMANIKSSKSYQHLKAVNSDVDLIEKEITAKGKSGMLSCSTGDSNTNIFKNKLIMATTFLYCFVGFVFTMWDETFPIWAMSPIDKGGLGMESKAVGVCGAIGGVSVVLVQVFIIKPTTRKLGIITTFGVGNFLAIFSFFSFPLLSFAAPLQSKGTANFITFWVFVSIVLVVRNISAQFVFTPIMTLINNSAISTLRGSANGWGQSLVALTRTIAPTLASILLSWSLTNHLSFPLNHFFVFIIMSLCSILPFVVSKFLPSSLNAPIEEEETNCDDEMQIPMFE</sequence>
<feature type="domain" description="Major facilitator superfamily (MFS) profile" evidence="9">
    <location>
        <begin position="1"/>
        <end position="214"/>
    </location>
</feature>
<evidence type="ECO:0000256" key="5">
    <source>
        <dbReference type="ARBA" id="ARBA00023136"/>
    </source>
</evidence>
<name>F0ZQN6_DICPU</name>
<dbReference type="EMBL" id="GL871128">
    <property type="protein sequence ID" value="EGC33731.1"/>
    <property type="molecule type" value="Genomic_DNA"/>
</dbReference>
<dbReference type="KEGG" id="dpp:DICPUDRAFT_88644"/>
<dbReference type="GeneID" id="10503072"/>
<evidence type="ECO:0000256" key="3">
    <source>
        <dbReference type="ARBA" id="ARBA00022692"/>
    </source>
</evidence>
<comment type="subcellular location">
    <subcellularLocation>
        <location evidence="1">Membrane</location>
        <topology evidence="1">Multi-pass membrane protein</topology>
    </subcellularLocation>
</comment>
<evidence type="ECO:0000313" key="10">
    <source>
        <dbReference type="EMBL" id="EGC33731.1"/>
    </source>
</evidence>
<dbReference type="Pfam" id="PF07690">
    <property type="entry name" value="MFS_1"/>
    <property type="match status" value="1"/>
</dbReference>
<proteinExistence type="predicted"/>
<dbReference type="SUPFAM" id="SSF103473">
    <property type="entry name" value="MFS general substrate transporter"/>
    <property type="match status" value="1"/>
</dbReference>
<dbReference type="VEuPathDB" id="AmoebaDB:DICPUDRAFT_88644"/>
<evidence type="ECO:0000313" key="11">
    <source>
        <dbReference type="Proteomes" id="UP000001064"/>
    </source>
</evidence>
<feature type="transmembrane region" description="Helical" evidence="8">
    <location>
        <begin position="477"/>
        <end position="497"/>
    </location>
</feature>
<dbReference type="PRINTS" id="PR01035">
    <property type="entry name" value="TCRTETA"/>
</dbReference>
<dbReference type="CDD" id="cd17330">
    <property type="entry name" value="MFS_SLC46_TetA_like"/>
    <property type="match status" value="1"/>
</dbReference>
<reference evidence="11" key="1">
    <citation type="journal article" date="2011" name="Genome Biol.">
        <title>Comparative genomics of the social amoebae Dictyostelium discoideum and Dictyostelium purpureum.</title>
        <authorList>
            <consortium name="US DOE Joint Genome Institute (JGI-PGF)"/>
            <person name="Sucgang R."/>
            <person name="Kuo A."/>
            <person name="Tian X."/>
            <person name="Salerno W."/>
            <person name="Parikh A."/>
            <person name="Feasley C.L."/>
            <person name="Dalin E."/>
            <person name="Tu H."/>
            <person name="Huang E."/>
            <person name="Barry K."/>
            <person name="Lindquist E."/>
            <person name="Shapiro H."/>
            <person name="Bruce D."/>
            <person name="Schmutz J."/>
            <person name="Salamov A."/>
            <person name="Fey P."/>
            <person name="Gaudet P."/>
            <person name="Anjard C."/>
            <person name="Babu M.M."/>
            <person name="Basu S."/>
            <person name="Bushmanova Y."/>
            <person name="van der Wel H."/>
            <person name="Katoh-Kurasawa M."/>
            <person name="Dinh C."/>
            <person name="Coutinho P.M."/>
            <person name="Saito T."/>
            <person name="Elias M."/>
            <person name="Schaap P."/>
            <person name="Kay R.R."/>
            <person name="Henrissat B."/>
            <person name="Eichinger L."/>
            <person name="Rivero F."/>
            <person name="Putnam N.H."/>
            <person name="West C.M."/>
            <person name="Loomis W.F."/>
            <person name="Chisholm R.L."/>
            <person name="Shaulsky G."/>
            <person name="Strassmann J.E."/>
            <person name="Queller D.C."/>
            <person name="Kuspa A."/>
            <person name="Grigoriev I.V."/>
        </authorList>
    </citation>
    <scope>NUCLEOTIDE SEQUENCE [LARGE SCALE GENOMIC DNA]</scope>
    <source>
        <strain evidence="11">QSDP1</strain>
    </source>
</reference>
<feature type="compositionally biased region" description="Polar residues" evidence="7">
    <location>
        <begin position="277"/>
        <end position="289"/>
    </location>
</feature>
<evidence type="ECO:0000256" key="8">
    <source>
        <dbReference type="SAM" id="Phobius"/>
    </source>
</evidence>
<dbReference type="AlphaFoldDB" id="F0ZQN6"/>
<dbReference type="Proteomes" id="UP000001064">
    <property type="component" value="Unassembled WGS sequence"/>
</dbReference>